<dbReference type="Proteomes" id="UP001153714">
    <property type="component" value="Chromosome 7"/>
</dbReference>
<reference evidence="2" key="1">
    <citation type="submission" date="2021-12" db="EMBL/GenBank/DDBJ databases">
        <authorList>
            <person name="King R."/>
        </authorList>
    </citation>
    <scope>NUCLEOTIDE SEQUENCE</scope>
</reference>
<reference evidence="2" key="2">
    <citation type="submission" date="2022-10" db="EMBL/GenBank/DDBJ databases">
        <authorList>
            <consortium name="ENA_rothamsted_submissions"/>
            <consortium name="culmorum"/>
            <person name="King R."/>
        </authorList>
    </citation>
    <scope>NUCLEOTIDE SEQUENCE</scope>
</reference>
<feature type="compositionally biased region" description="Polar residues" evidence="1">
    <location>
        <begin position="91"/>
        <end position="103"/>
    </location>
</feature>
<sequence>MTLKSSIFHSQSAVVYHNWNDSRSPKEFNTVKSTVPFNMTYIDKVENLLRVPNIRNIDEEHRIKKKLTKKSPKRTIQKIIKKSRSHKKLYMNQQTSTTKSPTNGDVLDYYENEENSQMNANLTNTKMKDKKKHKWNNRVSRYPMPFQKLHSMKEHRRNRRSDDREDLFVLTDLDEIEFLNNNDNDGDNNTDVVNVHVKKYW</sequence>
<evidence type="ECO:0000313" key="2">
    <source>
        <dbReference type="EMBL" id="CAG9794878.1"/>
    </source>
</evidence>
<accession>A0A9N9WIX3</accession>
<name>A0A9N9WIX3_9NEOP</name>
<proteinExistence type="predicted"/>
<dbReference type="EMBL" id="OU893338">
    <property type="protein sequence ID" value="CAG9794878.1"/>
    <property type="molecule type" value="Genomic_DNA"/>
</dbReference>
<gene>
    <name evidence="2" type="ORF">DIATSA_LOCUS12220</name>
</gene>
<protein>
    <submittedName>
        <fullName evidence="2">Uncharacterized protein</fullName>
    </submittedName>
</protein>
<evidence type="ECO:0000313" key="3">
    <source>
        <dbReference type="Proteomes" id="UP001153714"/>
    </source>
</evidence>
<feature type="region of interest" description="Disordered" evidence="1">
    <location>
        <begin position="83"/>
        <end position="105"/>
    </location>
</feature>
<dbReference type="OrthoDB" id="7217712at2759"/>
<evidence type="ECO:0000256" key="1">
    <source>
        <dbReference type="SAM" id="MobiDB-lite"/>
    </source>
</evidence>
<dbReference type="AlphaFoldDB" id="A0A9N9WIX3"/>
<keyword evidence="3" id="KW-1185">Reference proteome</keyword>
<organism evidence="2 3">
    <name type="scientific">Diatraea saccharalis</name>
    <name type="common">sugarcane borer</name>
    <dbReference type="NCBI Taxonomy" id="40085"/>
    <lineage>
        <taxon>Eukaryota</taxon>
        <taxon>Metazoa</taxon>
        <taxon>Ecdysozoa</taxon>
        <taxon>Arthropoda</taxon>
        <taxon>Hexapoda</taxon>
        <taxon>Insecta</taxon>
        <taxon>Pterygota</taxon>
        <taxon>Neoptera</taxon>
        <taxon>Endopterygota</taxon>
        <taxon>Lepidoptera</taxon>
        <taxon>Glossata</taxon>
        <taxon>Ditrysia</taxon>
        <taxon>Pyraloidea</taxon>
        <taxon>Crambidae</taxon>
        <taxon>Crambinae</taxon>
        <taxon>Diatraea</taxon>
    </lineage>
</organism>